<accession>A0ACC7NPS4</accession>
<evidence type="ECO:0000313" key="1">
    <source>
        <dbReference type="EMBL" id="MFM0109304.1"/>
    </source>
</evidence>
<evidence type="ECO:0000313" key="2">
    <source>
        <dbReference type="Proteomes" id="UP001629235"/>
    </source>
</evidence>
<gene>
    <name evidence="1" type="ORF">PQR01_39530</name>
</gene>
<dbReference type="EMBL" id="JAQQDW010000197">
    <property type="protein sequence ID" value="MFM0109304.1"/>
    <property type="molecule type" value="Genomic_DNA"/>
</dbReference>
<reference evidence="1 2" key="1">
    <citation type="journal article" date="2024" name="Chem. Sci.">
        <title>Discovery of megapolipeptins by genome mining of a Burkholderiales bacteria collection.</title>
        <authorList>
            <person name="Paulo B.S."/>
            <person name="Recchia M.J.J."/>
            <person name="Lee S."/>
            <person name="Fergusson C.H."/>
            <person name="Romanowski S.B."/>
            <person name="Hernandez A."/>
            <person name="Krull N."/>
            <person name="Liu D.Y."/>
            <person name="Cavanagh H."/>
            <person name="Bos A."/>
            <person name="Gray C.A."/>
            <person name="Murphy B.T."/>
            <person name="Linington R.G."/>
            <person name="Eustaquio A.S."/>
        </authorList>
    </citation>
    <scope>NUCLEOTIDE SEQUENCE [LARGE SCALE GENOMIC DNA]</scope>
    <source>
        <strain evidence="1 2">RL18-126-BIB-B</strain>
    </source>
</reference>
<name>A0ACC7NPS4_9BURK</name>
<dbReference type="Proteomes" id="UP001629235">
    <property type="component" value="Unassembled WGS sequence"/>
</dbReference>
<comment type="caution">
    <text evidence="1">The sequence shown here is derived from an EMBL/GenBank/DDBJ whole genome shotgun (WGS) entry which is preliminary data.</text>
</comment>
<keyword evidence="2" id="KW-1185">Reference proteome</keyword>
<organism evidence="1 2">
    <name type="scientific">Paraburkholderia rhynchosiae</name>
    <dbReference type="NCBI Taxonomy" id="487049"/>
    <lineage>
        <taxon>Bacteria</taxon>
        <taxon>Pseudomonadati</taxon>
        <taxon>Pseudomonadota</taxon>
        <taxon>Betaproteobacteria</taxon>
        <taxon>Burkholderiales</taxon>
        <taxon>Burkholderiaceae</taxon>
        <taxon>Paraburkholderia</taxon>
    </lineage>
</organism>
<sequence>MYRKIAWRLIPFLLLCYMLATIDRFNIGFAKLQFLHDLKLDDAVYGIAAGVFSIGYVAFEVPSNLLLQRVGVRRTLLRIMVLWGMVTCLLMFSQSALHLYILRFLLGVAEAGFFPGILLYLTYWFPDRLRGRMTSLFVMAVPVGGIISGPLSGWVMAQFQGVGGFHGWQWLFLTEGAPAVVCGVVAYF</sequence>
<feature type="non-terminal residue" evidence="1">
    <location>
        <position position="188"/>
    </location>
</feature>
<protein>
    <submittedName>
        <fullName evidence="1">MFS transporter</fullName>
    </submittedName>
</protein>
<proteinExistence type="predicted"/>